<evidence type="ECO:0000313" key="2">
    <source>
        <dbReference type="Proteomes" id="UP000241769"/>
    </source>
</evidence>
<evidence type="ECO:0000313" key="1">
    <source>
        <dbReference type="EMBL" id="PRP73865.1"/>
    </source>
</evidence>
<dbReference type="InParanoid" id="A0A2P6MQ90"/>
<accession>A0A2P6MQ90</accession>
<dbReference type="AlphaFoldDB" id="A0A2P6MQ90"/>
<protein>
    <submittedName>
        <fullName evidence="1">Uncharacterized protein</fullName>
    </submittedName>
</protein>
<dbReference type="Proteomes" id="UP000241769">
    <property type="component" value="Unassembled WGS sequence"/>
</dbReference>
<gene>
    <name evidence="1" type="ORF">PROFUN_16508</name>
</gene>
<proteinExistence type="predicted"/>
<organism evidence="1 2">
    <name type="scientific">Planoprotostelium fungivorum</name>
    <dbReference type="NCBI Taxonomy" id="1890364"/>
    <lineage>
        <taxon>Eukaryota</taxon>
        <taxon>Amoebozoa</taxon>
        <taxon>Evosea</taxon>
        <taxon>Variosea</taxon>
        <taxon>Cavosteliida</taxon>
        <taxon>Cavosteliaceae</taxon>
        <taxon>Planoprotostelium</taxon>
    </lineage>
</organism>
<reference evidence="1 2" key="1">
    <citation type="journal article" date="2018" name="Genome Biol. Evol.">
        <title>Multiple Roots of Fruiting Body Formation in Amoebozoa.</title>
        <authorList>
            <person name="Hillmann F."/>
            <person name="Forbes G."/>
            <person name="Novohradska S."/>
            <person name="Ferling I."/>
            <person name="Riege K."/>
            <person name="Groth M."/>
            <person name="Westermann M."/>
            <person name="Marz M."/>
            <person name="Spaller T."/>
            <person name="Winckler T."/>
            <person name="Schaap P."/>
            <person name="Glockner G."/>
        </authorList>
    </citation>
    <scope>NUCLEOTIDE SEQUENCE [LARGE SCALE GENOMIC DNA]</scope>
    <source>
        <strain evidence="1 2">Jena</strain>
    </source>
</reference>
<keyword evidence="2" id="KW-1185">Reference proteome</keyword>
<feature type="non-terminal residue" evidence="1">
    <location>
        <position position="285"/>
    </location>
</feature>
<dbReference type="EMBL" id="MDYQ01000536">
    <property type="protein sequence ID" value="PRP73865.1"/>
    <property type="molecule type" value="Genomic_DNA"/>
</dbReference>
<sequence>MSISTQYNNKTFIISEKSATKKHIQCMFIEKEHLGFLWFEIILYKQRLIELFGSYVPFEELEHPKKRVKTMVEQLVQIYNDKDEGMQMSHIRVSMALILYLLAMAEVYPIDNVQLGTKLQCNHQSRQCHDARLTFGAQNHPLCSLRSNEKIIRRCLDIPQTSLEKPQLQRELTAEGRFCSGHLSIFMGRPRNALPPRGQRGHLRYRGAMNFSEGQSFHKTDPESEAATSAAKLCGKILEQFKYEQTAGGGDKKPTVNLTEYITIVQFVLFTLDHFLATPPKKRSK</sequence>
<name>A0A2P6MQ90_9EUKA</name>
<comment type="caution">
    <text evidence="1">The sequence shown here is derived from an EMBL/GenBank/DDBJ whole genome shotgun (WGS) entry which is preliminary data.</text>
</comment>